<gene>
    <name evidence="3" type="ORF">SAMN04488522_10237</name>
</gene>
<dbReference type="AlphaFoldDB" id="A0A1M4YRH8"/>
<dbReference type="Pfam" id="PF18935">
    <property type="entry name" value="DUF5683"/>
    <property type="match status" value="1"/>
</dbReference>
<dbReference type="InterPro" id="IPR043738">
    <property type="entry name" value="DUF5683"/>
</dbReference>
<dbReference type="Proteomes" id="UP000184287">
    <property type="component" value="Unassembled WGS sequence"/>
</dbReference>
<sequence length="209" mass="23095">MSKVFLLSVVLLLTSFAVKSQEVLVNKKDSTALKPVPKKIDTLQPKYVNPGKIAGRRAFLRSLMLPGLGQIRNGFTFYRGLKVAGIYTGATLLTLSYIDNSKSYNRIMAELNYRLANPGKTNDALFVSVGETGLVNAKDLYKRNKQIIIFSLGGLYLLNAVEAYIDARLKYFDVGDVAIKFSPTVINMNTNTMYGLNMPVPGVKVKIAF</sequence>
<feature type="chain" id="PRO_5013019422" description="DUF5683 domain-containing protein" evidence="1">
    <location>
        <begin position="21"/>
        <end position="209"/>
    </location>
</feature>
<dbReference type="RefSeq" id="WP_073229684.1">
    <property type="nucleotide sequence ID" value="NZ_FQUQ01000002.1"/>
</dbReference>
<evidence type="ECO:0000313" key="4">
    <source>
        <dbReference type="Proteomes" id="UP000184287"/>
    </source>
</evidence>
<feature type="signal peptide" evidence="1">
    <location>
        <begin position="1"/>
        <end position="20"/>
    </location>
</feature>
<keyword evidence="1" id="KW-0732">Signal</keyword>
<dbReference type="EMBL" id="FQUQ01000002">
    <property type="protein sequence ID" value="SHF08394.1"/>
    <property type="molecule type" value="Genomic_DNA"/>
</dbReference>
<accession>A0A1M4YRH8</accession>
<protein>
    <recommendedName>
        <fullName evidence="2">DUF5683 domain-containing protein</fullName>
    </recommendedName>
</protein>
<reference evidence="4" key="1">
    <citation type="submission" date="2016-11" db="EMBL/GenBank/DDBJ databases">
        <authorList>
            <person name="Varghese N."/>
            <person name="Submissions S."/>
        </authorList>
    </citation>
    <scope>NUCLEOTIDE SEQUENCE [LARGE SCALE GENOMIC DNA]</scope>
    <source>
        <strain evidence="4">DSM 16990</strain>
    </source>
</reference>
<dbReference type="OrthoDB" id="9813910at2"/>
<organism evidence="3 4">
    <name type="scientific">Pedobacter caeni</name>
    <dbReference type="NCBI Taxonomy" id="288992"/>
    <lineage>
        <taxon>Bacteria</taxon>
        <taxon>Pseudomonadati</taxon>
        <taxon>Bacteroidota</taxon>
        <taxon>Sphingobacteriia</taxon>
        <taxon>Sphingobacteriales</taxon>
        <taxon>Sphingobacteriaceae</taxon>
        <taxon>Pedobacter</taxon>
    </lineage>
</organism>
<proteinExistence type="predicted"/>
<evidence type="ECO:0000313" key="3">
    <source>
        <dbReference type="EMBL" id="SHF08394.1"/>
    </source>
</evidence>
<keyword evidence="4" id="KW-1185">Reference proteome</keyword>
<evidence type="ECO:0000259" key="2">
    <source>
        <dbReference type="Pfam" id="PF18935"/>
    </source>
</evidence>
<name>A0A1M4YRH8_9SPHI</name>
<dbReference type="STRING" id="288992.SAMN04488522_10237"/>
<evidence type="ECO:0000256" key="1">
    <source>
        <dbReference type="SAM" id="SignalP"/>
    </source>
</evidence>
<feature type="domain" description="DUF5683" evidence="2">
    <location>
        <begin position="53"/>
        <end position="198"/>
    </location>
</feature>